<evidence type="ECO:0000256" key="11">
    <source>
        <dbReference type="SAM" id="MobiDB-lite"/>
    </source>
</evidence>
<dbReference type="PANTHER" id="PTHR24223:SF399">
    <property type="entry name" value="ABC TRANSPORTER ATNG"/>
    <property type="match status" value="1"/>
</dbReference>
<feature type="compositionally biased region" description="Low complexity" evidence="11">
    <location>
        <begin position="568"/>
        <end position="578"/>
    </location>
</feature>
<evidence type="ECO:0000256" key="12">
    <source>
        <dbReference type="SAM" id="Phobius"/>
    </source>
</evidence>
<dbReference type="InterPro" id="IPR003439">
    <property type="entry name" value="ABC_transporter-like_ATP-bd"/>
</dbReference>
<evidence type="ECO:0000313" key="15">
    <source>
        <dbReference type="EMBL" id="KAI1859369.1"/>
    </source>
</evidence>
<evidence type="ECO:0000256" key="1">
    <source>
        <dbReference type="ARBA" id="ARBA00004651"/>
    </source>
</evidence>
<dbReference type="Proteomes" id="UP000829685">
    <property type="component" value="Unassembled WGS sequence"/>
</dbReference>
<dbReference type="PROSITE" id="PS51257">
    <property type="entry name" value="PROKAR_LIPOPROTEIN"/>
    <property type="match status" value="1"/>
</dbReference>
<name>A0A9Q0AKN5_9PEZI</name>
<keyword evidence="3" id="KW-0813">Transport</keyword>
<dbReference type="InterPro" id="IPR017871">
    <property type="entry name" value="ABC_transporter-like_CS"/>
</dbReference>
<protein>
    <recommendedName>
        <fullName evidence="17">ABC transporter</fullName>
    </recommendedName>
</protein>
<evidence type="ECO:0008006" key="17">
    <source>
        <dbReference type="Google" id="ProtNLM"/>
    </source>
</evidence>
<dbReference type="InterPro" id="IPR044746">
    <property type="entry name" value="ABCC_6TM_D1"/>
</dbReference>
<keyword evidence="6" id="KW-0547">Nucleotide-binding</keyword>
<dbReference type="SUPFAM" id="SSF90123">
    <property type="entry name" value="ABC transporter transmembrane region"/>
    <property type="match status" value="2"/>
</dbReference>
<comment type="similarity">
    <text evidence="2">Belongs to the ABC transporter superfamily. ABCC family. Conjugate transporter (TC 3.A.1.208) subfamily.</text>
</comment>
<reference evidence="15" key="1">
    <citation type="submission" date="2021-03" db="EMBL/GenBank/DDBJ databases">
        <title>Revisited historic fungal species revealed as producer of novel bioactive compounds through whole genome sequencing and comparative genomics.</title>
        <authorList>
            <person name="Vignolle G.A."/>
            <person name="Hochenegger N."/>
            <person name="Mach R.L."/>
            <person name="Mach-Aigner A.R."/>
            <person name="Javad Rahimi M."/>
            <person name="Salim K.A."/>
            <person name="Chan C.M."/>
            <person name="Lim L.B.L."/>
            <person name="Cai F."/>
            <person name="Druzhinina I.S."/>
            <person name="U'Ren J.M."/>
            <person name="Derntl C."/>
        </authorList>
    </citation>
    <scope>NUCLEOTIDE SEQUENCE</scope>
    <source>
        <strain evidence="15">TUCIM 5799</strain>
    </source>
</reference>
<feature type="transmembrane region" description="Helical" evidence="12">
    <location>
        <begin position="883"/>
        <end position="904"/>
    </location>
</feature>
<evidence type="ECO:0000256" key="9">
    <source>
        <dbReference type="ARBA" id="ARBA00023136"/>
    </source>
</evidence>
<feature type="transmembrane region" description="Helical" evidence="12">
    <location>
        <begin position="237"/>
        <end position="258"/>
    </location>
</feature>
<dbReference type="SUPFAM" id="SSF52540">
    <property type="entry name" value="P-loop containing nucleoside triphosphate hydrolases"/>
    <property type="match status" value="2"/>
</dbReference>
<dbReference type="PROSITE" id="PS50893">
    <property type="entry name" value="ABC_TRANSPORTER_2"/>
    <property type="match status" value="2"/>
</dbReference>
<dbReference type="InterPro" id="IPR003593">
    <property type="entry name" value="AAA+_ATPase"/>
</dbReference>
<dbReference type="Gene3D" id="1.20.1560.10">
    <property type="entry name" value="ABC transporter type 1, transmembrane domain"/>
    <property type="match status" value="2"/>
</dbReference>
<keyword evidence="8 12" id="KW-1133">Transmembrane helix</keyword>
<evidence type="ECO:0000256" key="6">
    <source>
        <dbReference type="ARBA" id="ARBA00022741"/>
    </source>
</evidence>
<evidence type="ECO:0000256" key="3">
    <source>
        <dbReference type="ARBA" id="ARBA00022448"/>
    </source>
</evidence>
<evidence type="ECO:0000256" key="8">
    <source>
        <dbReference type="ARBA" id="ARBA00022989"/>
    </source>
</evidence>
<dbReference type="FunFam" id="3.40.50.300:FF:002145">
    <property type="entry name" value="ABC transporter (MsbA subfamily)"/>
    <property type="match status" value="1"/>
</dbReference>
<dbReference type="CDD" id="cd03244">
    <property type="entry name" value="ABCC_MRP_domain2"/>
    <property type="match status" value="1"/>
</dbReference>
<feature type="domain" description="ABC transporter" evidence="13">
    <location>
        <begin position="606"/>
        <end position="836"/>
    </location>
</feature>
<keyword evidence="10" id="KW-0325">Glycoprotein</keyword>
<feature type="transmembrane region" description="Helical" evidence="12">
    <location>
        <begin position="79"/>
        <end position="100"/>
    </location>
</feature>
<evidence type="ECO:0000259" key="13">
    <source>
        <dbReference type="PROSITE" id="PS50893"/>
    </source>
</evidence>
<dbReference type="GO" id="GO:0140359">
    <property type="term" value="F:ABC-type transporter activity"/>
    <property type="evidence" value="ECO:0007669"/>
    <property type="project" value="InterPro"/>
</dbReference>
<feature type="transmembrane region" description="Helical" evidence="12">
    <location>
        <begin position="924"/>
        <end position="950"/>
    </location>
</feature>
<dbReference type="InterPro" id="IPR044726">
    <property type="entry name" value="ABCC_6TM_D2"/>
</dbReference>
<dbReference type="InterPro" id="IPR050173">
    <property type="entry name" value="ABC_transporter_C-like"/>
</dbReference>
<feature type="transmembrane region" description="Helical" evidence="12">
    <location>
        <begin position="479"/>
        <end position="498"/>
    </location>
</feature>
<feature type="transmembrane region" description="Helical" evidence="12">
    <location>
        <begin position="1107"/>
        <end position="1128"/>
    </location>
</feature>
<evidence type="ECO:0000256" key="2">
    <source>
        <dbReference type="ARBA" id="ARBA00009726"/>
    </source>
</evidence>
<dbReference type="FunFam" id="1.20.1560.10:FF:000066">
    <property type="entry name" value="ABC multidrug transporter (Eurofung)"/>
    <property type="match status" value="1"/>
</dbReference>
<dbReference type="Gene3D" id="3.40.50.300">
    <property type="entry name" value="P-loop containing nucleotide triphosphate hydrolases"/>
    <property type="match status" value="2"/>
</dbReference>
<feature type="transmembrane region" description="Helical" evidence="12">
    <location>
        <begin position="297"/>
        <end position="317"/>
    </location>
</feature>
<keyword evidence="5 12" id="KW-0812">Transmembrane</keyword>
<dbReference type="InterPro" id="IPR027417">
    <property type="entry name" value="P-loop_NTPase"/>
</dbReference>
<dbReference type="GO" id="GO:0005886">
    <property type="term" value="C:plasma membrane"/>
    <property type="evidence" value="ECO:0007669"/>
    <property type="project" value="UniProtKB-SubCell"/>
</dbReference>
<feature type="region of interest" description="Disordered" evidence="11">
    <location>
        <begin position="567"/>
        <end position="592"/>
    </location>
</feature>
<proteinExistence type="inferred from homology"/>
<feature type="domain" description="ABC transmembrane type-1" evidence="14">
    <location>
        <begin position="889"/>
        <end position="1155"/>
    </location>
</feature>
<keyword evidence="9 12" id="KW-0472">Membrane</keyword>
<evidence type="ECO:0000313" key="16">
    <source>
        <dbReference type="Proteomes" id="UP000829685"/>
    </source>
</evidence>
<dbReference type="SMART" id="SM00382">
    <property type="entry name" value="AAA"/>
    <property type="match status" value="2"/>
</dbReference>
<sequence>MGISAMRLNDTLYVAATSLSIALAACFFIAASVRLWCLRSKRPLIYPYVKQARKLISIVLYAALQLASLVLWAKNGGRYSQLSAVSFGLTFAAAGMMLCLSHREYTRNVRPSSVLEVYLLLQALSDITRTCTLWLASDATSLKIFMTTITANILLLFAQEAWGKSPQIFNEKQYDNRPEQMSGIANRAVFFWLNRLLLLGARGRLEYDDLFELADSMKSNNLHDAFKLEYKKRQNKASHAALVTIGVVLKWPILVTAIPRVLSLALTLCQPLLTEQLLQYLAKSDDTVPLPYGQSLIGAYALLYVGLAIFTGLYWYLHFRALTMIRGCLVSSISWKVIHLDMVQIDDPSASITLMSTDIQQITLGLTNFHELWANTIQVGIAAYLLERQIGVACVMPIGIAVLCTLASTKISAWSSLRQKKWMQAIEARIKITASLLSSAKGIKMRGLMTIFSDQIQHLRWLELQCASRFRKTIVCTLVFAYIPSLLGPAITFLVFILQSHAKGRSFDAARAFTSLTTLIILTQPLSSTLQSLPLLAAAVASFGRIDKFLASEEHVDNRVYARDTANSLGSRSLPSGSGDEDQVELQTETHPEKSPIIPHRHQIILCTSNAAIGWSAAQTPVLRNISVSIPQGLLTCVTGPVACGKTTLCRALAGELGCQSGEIQMYAPATDVAFCDQVPWLINGSIKKNIVGYSDFDARWYDTVLGACALREDLNNMSEGSDTIVGSGGAALSGGQKQRVALARAIYARKSIIILDDVLSGLDARASQQIFDQAIGPTGIARKYGATVILASHAGPHLSQADHIIAIGVHGDAATEGSYEGVIPKVLLNTPPPDLQTSGDLAISSSPAQAAKGSEALQASILKHDTDMEADRAIHAYYFKAAGLWVLLLLFVLAVAEAGFYVFPTYWLQIWTKQSNANNIRYWGVYFALQCLALIFLAAIAYHTVIILVTRTSSILHRRLIDTVARAQWHFLSSANGGTILNHFSQDLQLIDDDLPFAFLNLILTAFFAIGQSILVIASFPWSAVAFGGCIIILYALQRFYLRTSRQLRLLDLDAKSPIYSHYLETLKGLPTLRAFGWAEQAFEASQTLLDQSQQPAYLLPMVQRWLNFVLDVVVACLAVIVATVAVTQKSQQGLTGVAITQIMSIGIMMQSAVKSWTVFEISLGAIARIKTFVETTPVEHDTYLTTVPASWPDGRVELRNVTAAYNCVSSKNPSVTLRNVSLVLESGKKIGLCGKTGSGKSSLLQTILQLLHKEEGTILIDGIDLDGVHPDVIRDRINSIPQEPTALPGTVRKNLDPCNTHSDEELITAIQKVGLAHLLEGQLSLSTDFNHSMLSSGEWQLFALASAILRKSTIVLIDEATSQVDEDFERRIQEVIRNEFRSSTVITVAHRLEGLLDYDLIAVLDRGEIVELGSPQTLLSQDSQFRRMVEISKRGNQSG</sequence>
<evidence type="ECO:0000256" key="4">
    <source>
        <dbReference type="ARBA" id="ARBA00022475"/>
    </source>
</evidence>
<evidence type="ECO:0000259" key="14">
    <source>
        <dbReference type="PROSITE" id="PS50929"/>
    </source>
</evidence>
<gene>
    <name evidence="15" type="ORF">JX265_010372</name>
</gene>
<evidence type="ECO:0000256" key="10">
    <source>
        <dbReference type="ARBA" id="ARBA00023180"/>
    </source>
</evidence>
<feature type="transmembrane region" description="Helical" evidence="12">
    <location>
        <begin position="55"/>
        <end position="73"/>
    </location>
</feature>
<keyword evidence="7" id="KW-0067">ATP-binding</keyword>
<comment type="subcellular location">
    <subcellularLocation>
        <location evidence="1">Cell membrane</location>
        <topology evidence="1">Multi-pass membrane protein</topology>
    </subcellularLocation>
</comment>
<keyword evidence="16" id="KW-1185">Reference proteome</keyword>
<dbReference type="GO" id="GO:0005524">
    <property type="term" value="F:ATP binding"/>
    <property type="evidence" value="ECO:0007669"/>
    <property type="project" value="UniProtKB-KW"/>
</dbReference>
<feature type="domain" description="ABC transmembrane type-1" evidence="14">
    <location>
        <begin position="261"/>
        <end position="538"/>
    </location>
</feature>
<feature type="domain" description="ABC transporter" evidence="13">
    <location>
        <begin position="1198"/>
        <end position="1433"/>
    </location>
</feature>
<dbReference type="EMBL" id="JAFIMR010000034">
    <property type="protein sequence ID" value="KAI1859369.1"/>
    <property type="molecule type" value="Genomic_DNA"/>
</dbReference>
<dbReference type="PROSITE" id="PS00211">
    <property type="entry name" value="ABC_TRANSPORTER_1"/>
    <property type="match status" value="2"/>
</dbReference>
<evidence type="ECO:0000256" key="7">
    <source>
        <dbReference type="ARBA" id="ARBA00022840"/>
    </source>
</evidence>
<keyword evidence="4" id="KW-1003">Cell membrane</keyword>
<dbReference type="PROSITE" id="PS50929">
    <property type="entry name" value="ABC_TM1F"/>
    <property type="match status" value="2"/>
</dbReference>
<dbReference type="Pfam" id="PF00664">
    <property type="entry name" value="ABC_membrane"/>
    <property type="match status" value="2"/>
</dbReference>
<dbReference type="InterPro" id="IPR036640">
    <property type="entry name" value="ABC1_TM_sf"/>
</dbReference>
<feature type="transmembrane region" description="Helical" evidence="12">
    <location>
        <begin position="12"/>
        <end position="35"/>
    </location>
</feature>
<dbReference type="GO" id="GO:0016887">
    <property type="term" value="F:ATP hydrolysis activity"/>
    <property type="evidence" value="ECO:0007669"/>
    <property type="project" value="InterPro"/>
</dbReference>
<dbReference type="Pfam" id="PF00005">
    <property type="entry name" value="ABC_tran"/>
    <property type="match status" value="2"/>
</dbReference>
<comment type="caution">
    <text evidence="15">The sequence shown here is derived from an EMBL/GenBank/DDBJ whole genome shotgun (WGS) entry which is preliminary data.</text>
</comment>
<evidence type="ECO:0000256" key="5">
    <source>
        <dbReference type="ARBA" id="ARBA00022692"/>
    </source>
</evidence>
<dbReference type="CDD" id="cd18580">
    <property type="entry name" value="ABC_6TM_ABCC_D2"/>
    <property type="match status" value="1"/>
</dbReference>
<dbReference type="PANTHER" id="PTHR24223">
    <property type="entry name" value="ATP-BINDING CASSETTE SUB-FAMILY C"/>
    <property type="match status" value="1"/>
</dbReference>
<dbReference type="CDD" id="cd18579">
    <property type="entry name" value="ABC_6TM_ABCC_D1"/>
    <property type="match status" value="1"/>
</dbReference>
<dbReference type="InterPro" id="IPR011527">
    <property type="entry name" value="ABC1_TM_dom"/>
</dbReference>
<organism evidence="15 16">
    <name type="scientific">Neoarthrinium moseri</name>
    <dbReference type="NCBI Taxonomy" id="1658444"/>
    <lineage>
        <taxon>Eukaryota</taxon>
        <taxon>Fungi</taxon>
        <taxon>Dikarya</taxon>
        <taxon>Ascomycota</taxon>
        <taxon>Pezizomycotina</taxon>
        <taxon>Sordariomycetes</taxon>
        <taxon>Xylariomycetidae</taxon>
        <taxon>Amphisphaeriales</taxon>
        <taxon>Apiosporaceae</taxon>
        <taxon>Neoarthrinium</taxon>
    </lineage>
</organism>
<accession>A0A9Q0AKN5</accession>
<dbReference type="FunFam" id="1.20.1560.10:FF:000055">
    <property type="entry name" value="ABC multidrug transporter (Eurofung)"/>
    <property type="match status" value="1"/>
</dbReference>
<feature type="transmembrane region" description="Helical" evidence="12">
    <location>
        <begin position="1025"/>
        <end position="1043"/>
    </location>
</feature>